<protein>
    <submittedName>
        <fullName evidence="1">Competence protein ComK</fullName>
    </submittedName>
</protein>
<dbReference type="EMBL" id="CP116341">
    <property type="protein sequence ID" value="WOV84753.1"/>
    <property type="molecule type" value="Genomic_DNA"/>
</dbReference>
<proteinExistence type="predicted"/>
<accession>A0ABZ0KY20</accession>
<dbReference type="Pfam" id="PF06338">
    <property type="entry name" value="ComK"/>
    <property type="match status" value="1"/>
</dbReference>
<evidence type="ECO:0000313" key="2">
    <source>
        <dbReference type="Proteomes" id="UP001303532"/>
    </source>
</evidence>
<organism evidence="1 2">
    <name type="scientific">Sporosarcina jeotgali</name>
    <dbReference type="NCBI Taxonomy" id="3020056"/>
    <lineage>
        <taxon>Bacteria</taxon>
        <taxon>Bacillati</taxon>
        <taxon>Bacillota</taxon>
        <taxon>Bacilli</taxon>
        <taxon>Bacillales</taxon>
        <taxon>Caryophanaceae</taxon>
        <taxon>Sporosarcina</taxon>
    </lineage>
</organism>
<gene>
    <name evidence="1" type="ORF">PGH26_02165</name>
</gene>
<keyword evidence="2" id="KW-1185">Reference proteome</keyword>
<dbReference type="RefSeq" id="WP_323692398.1">
    <property type="nucleotide sequence ID" value="NZ_CP116341.1"/>
</dbReference>
<name>A0ABZ0KY20_9BACL</name>
<sequence>MHTKETYIITTETSVIFPYFNECGRLLSMILEGDQIVIVRCSPTEIIDFNLRRGGSSLKGAVEGANEILGSSSLSPVAISKKHGIYMTPTCSSRLPECIWMAIGHVKQYVENEEKQVSVILNNGSRVDLPISFYKFDTRYLRACKLQYGIETNTDQVMKVREKYTQSYILKKNVKGLNYTEE</sequence>
<reference evidence="1 2" key="1">
    <citation type="submission" date="2023-01" db="EMBL/GenBank/DDBJ databases">
        <title>Sporosarcina sp. nov., isolated from Korean tranditional fermented seafood 'Jeotgal'.</title>
        <authorList>
            <person name="Yang A.-I."/>
        </authorList>
    </citation>
    <scope>NUCLEOTIDE SEQUENCE [LARGE SCALE GENOMIC DNA]</scope>
    <source>
        <strain evidence="1 2">B2O-1</strain>
    </source>
</reference>
<dbReference type="Proteomes" id="UP001303532">
    <property type="component" value="Chromosome"/>
</dbReference>
<dbReference type="InterPro" id="IPR010461">
    <property type="entry name" value="ComK"/>
</dbReference>
<evidence type="ECO:0000313" key="1">
    <source>
        <dbReference type="EMBL" id="WOV84753.1"/>
    </source>
</evidence>